<proteinExistence type="predicted"/>
<comment type="caution">
    <text evidence="2">The sequence shown here is derived from an EMBL/GenBank/DDBJ whole genome shotgun (WGS) entry which is preliminary data.</text>
</comment>
<dbReference type="Gene3D" id="3.10.180.10">
    <property type="entry name" value="2,3-Dihydroxybiphenyl 1,2-Dioxygenase, domain 1"/>
    <property type="match status" value="2"/>
</dbReference>
<dbReference type="Pfam" id="PF00903">
    <property type="entry name" value="Glyoxalase"/>
    <property type="match status" value="2"/>
</dbReference>
<dbReference type="InterPro" id="IPR029068">
    <property type="entry name" value="Glyas_Bleomycin-R_OHBP_Dase"/>
</dbReference>
<accession>A0ABU2N7D2</accession>
<dbReference type="Proteomes" id="UP001183202">
    <property type="component" value="Unassembled WGS sequence"/>
</dbReference>
<protein>
    <submittedName>
        <fullName evidence="2">VOC family protein</fullName>
    </submittedName>
</protein>
<dbReference type="RefSeq" id="WP_311555882.1">
    <property type="nucleotide sequence ID" value="NZ_JAVREJ010000005.1"/>
</dbReference>
<dbReference type="CDD" id="cd07247">
    <property type="entry name" value="SgaA_N_like"/>
    <property type="match status" value="2"/>
</dbReference>
<evidence type="ECO:0000313" key="2">
    <source>
        <dbReference type="EMBL" id="MDT0349850.1"/>
    </source>
</evidence>
<evidence type="ECO:0000259" key="1">
    <source>
        <dbReference type="PROSITE" id="PS51819"/>
    </source>
</evidence>
<dbReference type="PROSITE" id="PS51819">
    <property type="entry name" value="VOC"/>
    <property type="match status" value="2"/>
</dbReference>
<evidence type="ECO:0000313" key="3">
    <source>
        <dbReference type="Proteomes" id="UP001183202"/>
    </source>
</evidence>
<keyword evidence="3" id="KW-1185">Reference proteome</keyword>
<sequence>MSTRTEPWPAGTPCWVDLSVPDVQGAVAFYAAVIGWTFVDSGPDYGNYQIGQMDGRAAAGIGPVMQEGQPSAWTVYLASDDVDATATLIGEHGGSIYAGPMDIPGSGRMLIAADPTGGVFGVWQQTGMIGTAVLDEPGAFTWDDARLHDVEAGKRFYADVFGFRYSPLGPEAGETADYEVFSIRDGRPAGGIGGMMGAPPGTPSHWLAYFTVADVDASFDAVGDGGGSVLMSPEDTPFGRIGVVRDPFGATFGLHGAPAGGSEN</sequence>
<dbReference type="InterPro" id="IPR037523">
    <property type="entry name" value="VOC_core"/>
</dbReference>
<feature type="domain" description="VOC" evidence="1">
    <location>
        <begin position="139"/>
        <end position="257"/>
    </location>
</feature>
<organism evidence="2 3">
    <name type="scientific">Pseudonocardia charpentierae</name>
    <dbReference type="NCBI Taxonomy" id="3075545"/>
    <lineage>
        <taxon>Bacteria</taxon>
        <taxon>Bacillati</taxon>
        <taxon>Actinomycetota</taxon>
        <taxon>Actinomycetes</taxon>
        <taxon>Pseudonocardiales</taxon>
        <taxon>Pseudonocardiaceae</taxon>
        <taxon>Pseudonocardia</taxon>
    </lineage>
</organism>
<dbReference type="InterPro" id="IPR004360">
    <property type="entry name" value="Glyas_Fos-R_dOase_dom"/>
</dbReference>
<feature type="domain" description="VOC" evidence="1">
    <location>
        <begin position="12"/>
        <end position="125"/>
    </location>
</feature>
<dbReference type="PANTHER" id="PTHR33993:SF10">
    <property type="entry name" value="CONSERVED PROTEIN"/>
    <property type="match status" value="1"/>
</dbReference>
<dbReference type="PANTHER" id="PTHR33993">
    <property type="entry name" value="GLYOXALASE-RELATED"/>
    <property type="match status" value="1"/>
</dbReference>
<dbReference type="SUPFAM" id="SSF54593">
    <property type="entry name" value="Glyoxalase/Bleomycin resistance protein/Dihydroxybiphenyl dioxygenase"/>
    <property type="match status" value="2"/>
</dbReference>
<dbReference type="InterPro" id="IPR052164">
    <property type="entry name" value="Anthracycline_SecMetBiosynth"/>
</dbReference>
<reference evidence="3" key="1">
    <citation type="submission" date="2023-07" db="EMBL/GenBank/DDBJ databases">
        <title>30 novel species of actinomycetes from the DSMZ collection.</title>
        <authorList>
            <person name="Nouioui I."/>
        </authorList>
    </citation>
    <scope>NUCLEOTIDE SEQUENCE [LARGE SCALE GENOMIC DNA]</scope>
    <source>
        <strain evidence="3">DSM 45834</strain>
    </source>
</reference>
<dbReference type="EMBL" id="JAVREJ010000005">
    <property type="protein sequence ID" value="MDT0349850.1"/>
    <property type="molecule type" value="Genomic_DNA"/>
</dbReference>
<gene>
    <name evidence="2" type="ORF">RM445_09990</name>
</gene>
<name>A0ABU2N7D2_9PSEU</name>